<dbReference type="SUPFAM" id="SSF53067">
    <property type="entry name" value="Actin-like ATPase domain"/>
    <property type="match status" value="2"/>
</dbReference>
<dbReference type="AlphaFoldDB" id="A0AAD9IQ60"/>
<dbReference type="GO" id="GO:0005524">
    <property type="term" value="F:ATP binding"/>
    <property type="evidence" value="ECO:0007669"/>
    <property type="project" value="UniProtKB-KW"/>
</dbReference>
<evidence type="ECO:0000256" key="4">
    <source>
        <dbReference type="ARBA" id="ARBA00022824"/>
    </source>
</evidence>
<evidence type="ECO:0000256" key="5">
    <source>
        <dbReference type="ARBA" id="ARBA00022840"/>
    </source>
</evidence>
<evidence type="ECO:0000256" key="7">
    <source>
        <dbReference type="SAM" id="MobiDB-lite"/>
    </source>
</evidence>
<feature type="compositionally biased region" description="Basic and acidic residues" evidence="7">
    <location>
        <begin position="771"/>
        <end position="784"/>
    </location>
</feature>
<keyword evidence="4" id="KW-0256">Endoplasmic reticulum</keyword>
<name>A0AAD9IQ60_PROWI</name>
<feature type="compositionally biased region" description="Low complexity" evidence="7">
    <location>
        <begin position="517"/>
        <end position="541"/>
    </location>
</feature>
<evidence type="ECO:0000256" key="2">
    <source>
        <dbReference type="ARBA" id="ARBA00022729"/>
    </source>
</evidence>
<dbReference type="GO" id="GO:0140662">
    <property type="term" value="F:ATP-dependent protein folding chaperone"/>
    <property type="evidence" value="ECO:0007669"/>
    <property type="project" value="InterPro"/>
</dbReference>
<dbReference type="Gene3D" id="1.20.1270.10">
    <property type="match status" value="1"/>
</dbReference>
<comment type="caution">
    <text evidence="8">The sequence shown here is derived from an EMBL/GenBank/DDBJ whole genome shotgun (WGS) entry which is preliminary data.</text>
</comment>
<sequence>MCSCVSTAAAASLMAVDLGTEFMKVALVQSGRTPISIVINEISKRKTTAMVGFVGADRVVGEEAAGLASRSPDSFVTGVADLLGRDASDPRIESLVREGHLRVPVLPPADQGPANRTSASPLLDFGEAAGALTAEEAAASLLEYAAAISHEASGDGSRPRDVVIVASSALGPRQRRALADAAAVADLNLLGLVSPGAAAALQYGVDRVAAVARDGPQLVLFFDMGSGSTELTLARFSAYERRGAPAGQVEEALGAAPGDLARRPKAFAKLRDAVKRALRVLSANGEARLSLLARNNVTAGQLAAVELLGGGSRIPRVKAELSAALGDRALDVHLDADEAVVLGAGLFAANRSTLFRLRPFGLVDRAPYAVDYELVDVADAARKRVVPAGKRLPIKRAINLIKALFNGEAPHVAAEEGAGLVPGADTLAVELFEGERARVADEAAADARDSSVPLGRWRLENLTAALGAERNVSRVALHVRVDESGLLEVDGADMTVTRLVTTTTKKALDEAQNATVASNGTDSTDAASAATLSANETTTTPRTTRVRLPISGGWTTPGLSREQLRASRGVMTALASREATKRAAAQAKNDLEGYILSAQSWLAADEDVLATSTEAEREAFAAALEAAEDWLYGEGEAADRAAYDARMEALLGVGTRLRQRANERVERPKVLAEARQRLADVRPVVAGWAETKPWLPAKEVRGAKRGADELEAWLDEVEARQAKKSDLEEPAFTVAQAYQKLSQVLERRTPPPAPKPPAGEAKAPEAPPTTQKEEPATTPDKSEL</sequence>
<evidence type="ECO:0000256" key="3">
    <source>
        <dbReference type="ARBA" id="ARBA00022741"/>
    </source>
</evidence>
<dbReference type="EMBL" id="JASFZW010000001">
    <property type="protein sequence ID" value="KAK2080952.1"/>
    <property type="molecule type" value="Genomic_DNA"/>
</dbReference>
<evidence type="ECO:0000256" key="1">
    <source>
        <dbReference type="ARBA" id="ARBA00004319"/>
    </source>
</evidence>
<dbReference type="Gene3D" id="2.60.34.10">
    <property type="entry name" value="Substrate Binding Domain Of DNAk, Chain A, domain 1"/>
    <property type="match status" value="1"/>
</dbReference>
<dbReference type="GO" id="GO:0030968">
    <property type="term" value="P:endoplasmic reticulum unfolded protein response"/>
    <property type="evidence" value="ECO:0007669"/>
    <property type="project" value="TreeGrafter"/>
</dbReference>
<dbReference type="Proteomes" id="UP001255856">
    <property type="component" value="Unassembled WGS sequence"/>
</dbReference>
<keyword evidence="9" id="KW-1185">Reference proteome</keyword>
<dbReference type="PROSITE" id="PS01036">
    <property type="entry name" value="HSP70_3"/>
    <property type="match status" value="1"/>
</dbReference>
<keyword evidence="3" id="KW-0547">Nucleotide-binding</keyword>
<dbReference type="PANTHER" id="PTHR45639">
    <property type="entry name" value="HSC70CB, ISOFORM G-RELATED"/>
    <property type="match status" value="1"/>
</dbReference>
<gene>
    <name evidence="8" type="ORF">QBZ16_000806</name>
</gene>
<dbReference type="InterPro" id="IPR018181">
    <property type="entry name" value="Heat_shock_70_CS"/>
</dbReference>
<protein>
    <submittedName>
        <fullName evidence="8">Uncharacterized protein</fullName>
    </submittedName>
</protein>
<dbReference type="Gene3D" id="3.30.420.40">
    <property type="match status" value="4"/>
</dbReference>
<accession>A0AAD9IQ60</accession>
<keyword evidence="5" id="KW-0067">ATP-binding</keyword>
<dbReference type="InterPro" id="IPR013126">
    <property type="entry name" value="Hsp_70_fam"/>
</dbReference>
<organism evidence="8 9">
    <name type="scientific">Prototheca wickerhamii</name>
    <dbReference type="NCBI Taxonomy" id="3111"/>
    <lineage>
        <taxon>Eukaryota</taxon>
        <taxon>Viridiplantae</taxon>
        <taxon>Chlorophyta</taxon>
        <taxon>core chlorophytes</taxon>
        <taxon>Trebouxiophyceae</taxon>
        <taxon>Chlorellales</taxon>
        <taxon>Chlorellaceae</taxon>
        <taxon>Prototheca</taxon>
    </lineage>
</organism>
<dbReference type="PANTHER" id="PTHR45639:SF3">
    <property type="entry name" value="HYPOXIA UP-REGULATED PROTEIN 1"/>
    <property type="match status" value="1"/>
</dbReference>
<keyword evidence="2" id="KW-0732">Signal</keyword>
<dbReference type="PRINTS" id="PR00301">
    <property type="entry name" value="HEATSHOCK70"/>
</dbReference>
<dbReference type="InterPro" id="IPR029048">
    <property type="entry name" value="HSP70_C_sf"/>
</dbReference>
<evidence type="ECO:0000256" key="6">
    <source>
        <dbReference type="ARBA" id="ARBA00023186"/>
    </source>
</evidence>
<dbReference type="GO" id="GO:0005788">
    <property type="term" value="C:endoplasmic reticulum lumen"/>
    <property type="evidence" value="ECO:0007669"/>
    <property type="project" value="UniProtKB-SubCell"/>
</dbReference>
<dbReference type="Pfam" id="PF00012">
    <property type="entry name" value="HSP70"/>
    <property type="match status" value="3"/>
</dbReference>
<dbReference type="SUPFAM" id="SSF100934">
    <property type="entry name" value="Heat shock protein 70kD (HSP70), C-terminal subdomain"/>
    <property type="match status" value="1"/>
</dbReference>
<comment type="subcellular location">
    <subcellularLocation>
        <location evidence="1">Endoplasmic reticulum lumen</location>
    </subcellularLocation>
</comment>
<dbReference type="InterPro" id="IPR029047">
    <property type="entry name" value="HSP70_peptide-bd_sf"/>
</dbReference>
<dbReference type="GO" id="GO:0034663">
    <property type="term" value="C:endoplasmic reticulum chaperone complex"/>
    <property type="evidence" value="ECO:0007669"/>
    <property type="project" value="TreeGrafter"/>
</dbReference>
<evidence type="ECO:0000313" key="9">
    <source>
        <dbReference type="Proteomes" id="UP001255856"/>
    </source>
</evidence>
<dbReference type="Gene3D" id="3.30.30.30">
    <property type="match status" value="1"/>
</dbReference>
<reference evidence="8" key="1">
    <citation type="submission" date="2021-01" db="EMBL/GenBank/DDBJ databases">
        <authorList>
            <person name="Eckstrom K.M.E."/>
        </authorList>
    </citation>
    <scope>NUCLEOTIDE SEQUENCE</scope>
    <source>
        <strain evidence="8">UVCC 0001</strain>
    </source>
</reference>
<feature type="region of interest" description="Disordered" evidence="7">
    <location>
        <begin position="738"/>
        <end position="784"/>
    </location>
</feature>
<evidence type="ECO:0000313" key="8">
    <source>
        <dbReference type="EMBL" id="KAK2080952.1"/>
    </source>
</evidence>
<dbReference type="InterPro" id="IPR043129">
    <property type="entry name" value="ATPase_NBD"/>
</dbReference>
<keyword evidence="6" id="KW-0143">Chaperone</keyword>
<proteinExistence type="predicted"/>
<feature type="region of interest" description="Disordered" evidence="7">
    <location>
        <begin position="514"/>
        <end position="541"/>
    </location>
</feature>